<evidence type="ECO:0000256" key="2">
    <source>
        <dbReference type="ARBA" id="ARBA00019066"/>
    </source>
</evidence>
<keyword evidence="4" id="KW-0175">Coiled coil</keyword>
<sequence length="307" mass="36555">MNFSKAGENMTTSQKDQSFNINMQEWMQSAMNLWKKWQTPNTVIHHSRHPNHHLPVQKNGSIFMSSMNMIQLAFAGLFEPDNIESTFQKSDAISSASIDIMQKITDSIMEMQTQWIERCVRIGKETKAYSFDDMDKEIFTTWKNIYEKEFQHLFQIPTIGLFRYYQERVNNAMDKFNVFNEAMTEFMYMLYVPFEKTTQVFQKELENKMAKGEFSNNVKEHYNQWLRILEGHFMSLLKSKEYTDVLNHTIRSYVQYKKAKEDVMIDLLQQIPVPTNKEMDELYKEIYELKQTIKSLKKTVQSLTSNY</sequence>
<dbReference type="Proteomes" id="UP000189670">
    <property type="component" value="Unassembled WGS sequence"/>
</dbReference>
<dbReference type="UniPathway" id="UPA00917"/>
<comment type="caution">
    <text evidence="5">The sequence shown here is derived from an EMBL/GenBank/DDBJ whole genome shotgun (WGS) entry which is preliminary data.</text>
</comment>
<accession>A0A1V1PIZ3</accession>
<evidence type="ECO:0000313" key="5">
    <source>
        <dbReference type="EMBL" id="ETR74655.1"/>
    </source>
</evidence>
<organism evidence="5 6">
    <name type="scientific">Candidatus Magnetoglobus multicellularis str. Araruama</name>
    <dbReference type="NCBI Taxonomy" id="890399"/>
    <lineage>
        <taxon>Bacteria</taxon>
        <taxon>Pseudomonadati</taxon>
        <taxon>Thermodesulfobacteriota</taxon>
        <taxon>Desulfobacteria</taxon>
        <taxon>Desulfobacterales</taxon>
        <taxon>Desulfobacteraceae</taxon>
        <taxon>Candidatus Magnetoglobus</taxon>
    </lineage>
</organism>
<dbReference type="EMBL" id="ATBP01000002">
    <property type="protein sequence ID" value="ETR74655.1"/>
    <property type="molecule type" value="Genomic_DNA"/>
</dbReference>
<feature type="coiled-coil region" evidence="4">
    <location>
        <begin position="279"/>
        <end position="306"/>
    </location>
</feature>
<reference evidence="6" key="1">
    <citation type="submission" date="2012-11" db="EMBL/GenBank/DDBJ databases">
        <authorList>
            <person name="Lucero-Rivera Y.E."/>
            <person name="Tovar-Ramirez D."/>
        </authorList>
    </citation>
    <scope>NUCLEOTIDE SEQUENCE [LARGE SCALE GENOMIC DNA]</scope>
    <source>
        <strain evidence="6">Araruama</strain>
    </source>
</reference>
<evidence type="ECO:0000256" key="4">
    <source>
        <dbReference type="SAM" id="Coils"/>
    </source>
</evidence>
<dbReference type="Pfam" id="PF09712">
    <property type="entry name" value="PHA_synth_III_E"/>
    <property type="match status" value="1"/>
</dbReference>
<dbReference type="GO" id="GO:0042619">
    <property type="term" value="P:poly-hydroxybutyrate biosynthetic process"/>
    <property type="evidence" value="ECO:0007669"/>
    <property type="project" value="UniProtKB-KW"/>
</dbReference>
<name>A0A1V1PIZ3_9BACT</name>
<keyword evidence="3" id="KW-0583">PHB biosynthesis</keyword>
<evidence type="ECO:0000256" key="1">
    <source>
        <dbReference type="ARBA" id="ARBA00004683"/>
    </source>
</evidence>
<protein>
    <recommendedName>
        <fullName evidence="2">Poly(3-hydroxyalkanoate) polymerase subunit PhaE</fullName>
    </recommendedName>
</protein>
<gene>
    <name evidence="5" type="ORF">OMM_00074</name>
</gene>
<dbReference type="AlphaFoldDB" id="A0A1V1PIZ3"/>
<proteinExistence type="predicted"/>
<evidence type="ECO:0000313" key="6">
    <source>
        <dbReference type="Proteomes" id="UP000189670"/>
    </source>
</evidence>
<dbReference type="InterPro" id="IPR010123">
    <property type="entry name" value="PHA_synth_III_E"/>
</dbReference>
<evidence type="ECO:0000256" key="3">
    <source>
        <dbReference type="ARBA" id="ARBA00022752"/>
    </source>
</evidence>
<comment type="pathway">
    <text evidence="1">Biopolymer metabolism; poly-(R)-3-hydroxybutanoate biosynthesis.</text>
</comment>